<feature type="region of interest" description="Disordered" evidence="7">
    <location>
        <begin position="188"/>
        <end position="208"/>
    </location>
</feature>
<dbReference type="AlphaFoldDB" id="A0A078ASI5"/>
<keyword evidence="2" id="KW-0479">Metal-binding</keyword>
<proteinExistence type="inferred from homology"/>
<evidence type="ECO:0000313" key="10">
    <source>
        <dbReference type="Proteomes" id="UP000039865"/>
    </source>
</evidence>
<keyword evidence="4 6" id="KW-0904">Protein phosphatase</keyword>
<comment type="similarity">
    <text evidence="6">Belongs to the PP2C family.</text>
</comment>
<dbReference type="GO" id="GO:0004722">
    <property type="term" value="F:protein serine/threonine phosphatase activity"/>
    <property type="evidence" value="ECO:0007669"/>
    <property type="project" value="InterPro"/>
</dbReference>
<evidence type="ECO:0000259" key="8">
    <source>
        <dbReference type="PROSITE" id="PS51746"/>
    </source>
</evidence>
<name>A0A078ASI5_STYLE</name>
<gene>
    <name evidence="9" type="primary">Contig9016.g9641</name>
    <name evidence="9" type="ORF">STYLEM_14491</name>
</gene>
<dbReference type="GO" id="GO:0016020">
    <property type="term" value="C:membrane"/>
    <property type="evidence" value="ECO:0007669"/>
    <property type="project" value="UniProtKB-SubCell"/>
</dbReference>
<dbReference type="EMBL" id="CCKQ01013716">
    <property type="protein sequence ID" value="CDW85415.1"/>
    <property type="molecule type" value="Genomic_DNA"/>
</dbReference>
<organism evidence="9 10">
    <name type="scientific">Stylonychia lemnae</name>
    <name type="common">Ciliate</name>
    <dbReference type="NCBI Taxonomy" id="5949"/>
    <lineage>
        <taxon>Eukaryota</taxon>
        <taxon>Sar</taxon>
        <taxon>Alveolata</taxon>
        <taxon>Ciliophora</taxon>
        <taxon>Intramacronucleata</taxon>
        <taxon>Spirotrichea</taxon>
        <taxon>Stichotrichia</taxon>
        <taxon>Sporadotrichida</taxon>
        <taxon>Oxytrichidae</taxon>
        <taxon>Stylonychinae</taxon>
        <taxon>Stylonychia</taxon>
    </lineage>
</organism>
<evidence type="ECO:0000256" key="2">
    <source>
        <dbReference type="ARBA" id="ARBA00022723"/>
    </source>
</evidence>
<dbReference type="InterPro" id="IPR000222">
    <property type="entry name" value="PP2C_BS"/>
</dbReference>
<feature type="compositionally biased region" description="Low complexity" evidence="7">
    <location>
        <begin position="571"/>
        <end position="586"/>
    </location>
</feature>
<dbReference type="InParanoid" id="A0A078ASI5"/>
<feature type="domain" description="PPM-type phosphatase" evidence="8">
    <location>
        <begin position="235"/>
        <end position="492"/>
    </location>
</feature>
<evidence type="ECO:0000256" key="1">
    <source>
        <dbReference type="ARBA" id="ARBA00004170"/>
    </source>
</evidence>
<feature type="compositionally biased region" description="Polar residues" evidence="7">
    <location>
        <begin position="153"/>
        <end position="169"/>
    </location>
</feature>
<feature type="region of interest" description="Disordered" evidence="7">
    <location>
        <begin position="569"/>
        <end position="593"/>
    </location>
</feature>
<feature type="region of interest" description="Disordered" evidence="7">
    <location>
        <begin position="114"/>
        <end position="169"/>
    </location>
</feature>
<dbReference type="Proteomes" id="UP000039865">
    <property type="component" value="Unassembled WGS sequence"/>
</dbReference>
<feature type="compositionally biased region" description="Basic and acidic residues" evidence="7">
    <location>
        <begin position="142"/>
        <end position="152"/>
    </location>
</feature>
<dbReference type="PANTHER" id="PTHR47992">
    <property type="entry name" value="PROTEIN PHOSPHATASE"/>
    <property type="match status" value="1"/>
</dbReference>
<keyword evidence="5" id="KW-0472">Membrane</keyword>
<sequence length="720" mass="81397">MIEDIDERNSKELHEEQQLNKGLDLQTLTNVNGNFKIYDTNFDIINRTSNMGGLIITKHLRQEVGGTISEERGGSVKNTGLQNSKIFNFQNIHSTQTPNALQLKLLQKLQTIHNSNSNNTNTPQPDVEKNNEKNSTPGQNHQQDKSNPESESKQIVSRNNFNQSNTQVSQFSIKSVGNYSNMLMRKRGSIQKERRASTNPNPLPNFHNSKISGKSYGCVAAFAANTNVGIPTKFKESVHSVNFTEWPQIQIFGIYDGHGGVQCADYLKENLHNKIVRNSKFQTDIIQAIQEGAEECDREFLNKVNDDFQRTIQISNLPREQVQVNRAGSIIANGGKIYQSSTVFQNGQPTTQIKQDIIETLTIQSEKEKNNPYVGPYRVFPGKLSVTRTFGDIEAKFAEFGGKEGIVVSEPDITEIKNGGDEVDFILIGSDGVFDKLTNEEISDICWAQIRQYESDQNISVHQICGKIADQILIQCGINQSLDNVSVVFVAFQQLQAYLNEKRGLQDKKDLSPKKIITALDFDKSIFKKRKSNQQPPNLSALKLKNGMNLNNKQIYQKIQMRVNKSRNIMTSTSQSQSSTQSLSQKSNEETESQINKAYEHLNRYKKNNLAGHSQTQNNISQQNSPNIQSMKTEPFILPSLKQNISQLSFNNNRISEQNNPLRRSLNSNLNKIEQQQNIKQKNLEYYQSKTNIPTSTSIEVQKLRIPKNIPKPHSGDKMV</sequence>
<keyword evidence="3 6" id="KW-0378">Hydrolase</keyword>
<comment type="subcellular location">
    <subcellularLocation>
        <location evidence="1">Membrane</location>
        <topology evidence="1">Peripheral membrane protein</topology>
    </subcellularLocation>
</comment>
<evidence type="ECO:0000256" key="7">
    <source>
        <dbReference type="SAM" id="MobiDB-lite"/>
    </source>
</evidence>
<evidence type="ECO:0000256" key="6">
    <source>
        <dbReference type="RuleBase" id="RU003465"/>
    </source>
</evidence>
<dbReference type="InterPro" id="IPR001932">
    <property type="entry name" value="PPM-type_phosphatase-like_dom"/>
</dbReference>
<dbReference type="SMART" id="SM00332">
    <property type="entry name" value="PP2Cc"/>
    <property type="match status" value="1"/>
</dbReference>
<protein>
    <submittedName>
        <fullName evidence="9">Protein phosphatase 2c containing protein</fullName>
    </submittedName>
</protein>
<evidence type="ECO:0000256" key="4">
    <source>
        <dbReference type="ARBA" id="ARBA00022912"/>
    </source>
</evidence>
<evidence type="ECO:0000256" key="3">
    <source>
        <dbReference type="ARBA" id="ARBA00022801"/>
    </source>
</evidence>
<dbReference type="Gene3D" id="3.60.40.10">
    <property type="entry name" value="PPM-type phosphatase domain"/>
    <property type="match status" value="2"/>
</dbReference>
<dbReference type="PROSITE" id="PS51746">
    <property type="entry name" value="PPM_2"/>
    <property type="match status" value="1"/>
</dbReference>
<dbReference type="Pfam" id="PF00481">
    <property type="entry name" value="PP2C"/>
    <property type="match status" value="2"/>
</dbReference>
<dbReference type="SUPFAM" id="SSF81606">
    <property type="entry name" value="PP2C-like"/>
    <property type="match status" value="1"/>
</dbReference>
<dbReference type="PROSITE" id="PS01032">
    <property type="entry name" value="PPM_1"/>
    <property type="match status" value="1"/>
</dbReference>
<dbReference type="InterPro" id="IPR036457">
    <property type="entry name" value="PPM-type-like_dom_sf"/>
</dbReference>
<dbReference type="OrthoDB" id="10264738at2759"/>
<keyword evidence="10" id="KW-1185">Reference proteome</keyword>
<evidence type="ECO:0000256" key="5">
    <source>
        <dbReference type="ARBA" id="ARBA00023136"/>
    </source>
</evidence>
<dbReference type="GO" id="GO:0046872">
    <property type="term" value="F:metal ion binding"/>
    <property type="evidence" value="ECO:0007669"/>
    <property type="project" value="UniProtKB-KW"/>
</dbReference>
<dbReference type="InterPro" id="IPR015655">
    <property type="entry name" value="PP2C"/>
</dbReference>
<evidence type="ECO:0000313" key="9">
    <source>
        <dbReference type="EMBL" id="CDW85415.1"/>
    </source>
</evidence>
<dbReference type="CDD" id="cd00143">
    <property type="entry name" value="PP2Cc"/>
    <property type="match status" value="1"/>
</dbReference>
<accession>A0A078ASI5</accession>
<reference evidence="9 10" key="1">
    <citation type="submission" date="2014-06" db="EMBL/GenBank/DDBJ databases">
        <authorList>
            <person name="Swart Estienne"/>
        </authorList>
    </citation>
    <scope>NUCLEOTIDE SEQUENCE [LARGE SCALE GENOMIC DNA]</scope>
    <source>
        <strain evidence="9 10">130c</strain>
    </source>
</reference>